<evidence type="ECO:0000313" key="12">
    <source>
        <dbReference type="Proteomes" id="UP000245340"/>
    </source>
</evidence>
<dbReference type="GO" id="GO:0010960">
    <property type="term" value="P:magnesium ion homeostasis"/>
    <property type="evidence" value="ECO:0007669"/>
    <property type="project" value="InterPro"/>
</dbReference>
<dbReference type="PANTHER" id="PTHR12064">
    <property type="entry name" value="METAL TRANSPORTER CNNM"/>
    <property type="match status" value="1"/>
</dbReference>
<dbReference type="CTD" id="26505"/>
<dbReference type="PANTHER" id="PTHR12064:SF27">
    <property type="entry name" value="METAL TRANSPORTER CNNM3"/>
    <property type="match status" value="1"/>
</dbReference>
<dbReference type="InterPro" id="IPR002550">
    <property type="entry name" value="CNNM"/>
</dbReference>
<dbReference type="GO" id="GO:0005886">
    <property type="term" value="C:plasma membrane"/>
    <property type="evidence" value="ECO:0007669"/>
    <property type="project" value="UniProtKB-SubCell"/>
</dbReference>
<feature type="chain" id="PRO_5015489859" description="Metal transporter" evidence="10">
    <location>
        <begin position="28"/>
        <end position="667"/>
    </location>
</feature>
<accession>A0A2U3VXI2</accession>
<keyword evidence="4 7" id="KW-1133">Transmembrane helix</keyword>
<evidence type="ECO:0000256" key="4">
    <source>
        <dbReference type="ARBA" id="ARBA00022989"/>
    </source>
</evidence>
<dbReference type="CDD" id="cd04590">
    <property type="entry name" value="CBS_pair_CorC_HlyC_assoc"/>
    <property type="match status" value="1"/>
</dbReference>
<dbReference type="InterPro" id="IPR045095">
    <property type="entry name" value="ACDP"/>
</dbReference>
<keyword evidence="5" id="KW-0129">CBS domain</keyword>
<dbReference type="GeneID" id="101379319"/>
<evidence type="ECO:0000256" key="10">
    <source>
        <dbReference type="SAM" id="SignalP"/>
    </source>
</evidence>
<feature type="signal peptide" evidence="10">
    <location>
        <begin position="1"/>
        <end position="27"/>
    </location>
</feature>
<comment type="similarity">
    <text evidence="2 8">Belongs to the ACDP family.</text>
</comment>
<keyword evidence="6 7" id="KW-0472">Membrane</keyword>
<reference evidence="13" key="1">
    <citation type="submission" date="2025-08" db="UniProtKB">
        <authorList>
            <consortium name="RefSeq"/>
        </authorList>
    </citation>
    <scope>IDENTIFICATION</scope>
</reference>
<keyword evidence="10" id="KW-0732">Signal</keyword>
<sequence>MAAAAAAAGRLGWLLAALCLGNAAGEAASGPRVLGVCLEEDGAADAGWERGGEVRAAPEATFRLRLFGSGLANSSWSWVAPEGAGCPEGGPAAAPEEAAAPTGEWRALALLRLRAEAVRPHSALLALRVEPGGSAAEEAAPPWALGLGAAGLLALAALARGLQLSALALAPAEVQVLRESGSEAERAAARRLEPARRWAGCALGALLLLASLAQAALAVLLYRAAGQRAVPAVLGSAGLVFLVGEVVPAAVSGRWALALAPRALLLSRLAVLLTLPVALPVGQLLELAARPGRLRERVLELARGGGDPYSDLSKGVLRCRTVEDVLTPLEDCFMLDASAVLDFGVLASIMQSGHTRIPVYEEERSNIVDMLYLKDLAFVDPEDCTPLSTITRFYNHPLHFVFNDTKLDAVLEEFKRGDAAVRKKPAPLSAPLRPKEEFSLFKVSDDEHKVKISPQLLLATQRFLSREVDVFSPLRISEKVLLHLLKHPSVNQEVRFDESNRLAAHHYLYQRSQPVDYFILILQGRVEVEIGKEGLKFENGAFTYYGVSALTAPSSVHQSPVSSLQSIRHDLQPEPADGARLCAYCPDYTVRALSDLQLIKVTRLQYLNALLATRAQNLPQSPENADLQVIPGSQTRLLGDKTATAAGPNHSRPGLPAEESPGRNPGV</sequence>
<keyword evidence="12" id="KW-1185">Reference proteome</keyword>
<name>A0A2U3VXI2_ODORO</name>
<feature type="transmembrane region" description="Helical" evidence="8">
    <location>
        <begin position="202"/>
        <end position="222"/>
    </location>
</feature>
<evidence type="ECO:0000313" key="13">
    <source>
        <dbReference type="RefSeq" id="XP_004400208.1"/>
    </source>
</evidence>
<proteinExistence type="inferred from homology"/>
<feature type="region of interest" description="Disordered" evidence="9">
    <location>
        <begin position="637"/>
        <end position="667"/>
    </location>
</feature>
<feature type="transmembrane region" description="Helical" evidence="8">
    <location>
        <begin position="229"/>
        <end position="251"/>
    </location>
</feature>
<dbReference type="Pfam" id="PF25562">
    <property type="entry name" value="CNBH_CNNM2_C"/>
    <property type="match status" value="1"/>
</dbReference>
<dbReference type="Gene3D" id="3.10.580.10">
    <property type="entry name" value="CBS-domain"/>
    <property type="match status" value="1"/>
</dbReference>
<evidence type="ECO:0000256" key="1">
    <source>
        <dbReference type="ARBA" id="ARBA00004141"/>
    </source>
</evidence>
<gene>
    <name evidence="13" type="primary">CNNM3</name>
</gene>
<evidence type="ECO:0000256" key="3">
    <source>
        <dbReference type="ARBA" id="ARBA00022692"/>
    </source>
</evidence>
<protein>
    <recommendedName>
        <fullName evidence="8">Metal transporter</fullName>
    </recommendedName>
</protein>
<feature type="transmembrane region" description="Helical" evidence="8">
    <location>
        <begin position="263"/>
        <end position="285"/>
    </location>
</feature>
<dbReference type="GO" id="GO:0022857">
    <property type="term" value="F:transmembrane transporter activity"/>
    <property type="evidence" value="ECO:0007669"/>
    <property type="project" value="UniProtKB-UniRule"/>
</dbReference>
<organism evidence="12 13">
    <name type="scientific">Odobenus rosmarus divergens</name>
    <name type="common">Pacific walrus</name>
    <dbReference type="NCBI Taxonomy" id="9708"/>
    <lineage>
        <taxon>Eukaryota</taxon>
        <taxon>Metazoa</taxon>
        <taxon>Chordata</taxon>
        <taxon>Craniata</taxon>
        <taxon>Vertebrata</taxon>
        <taxon>Euteleostomi</taxon>
        <taxon>Mammalia</taxon>
        <taxon>Eutheria</taxon>
        <taxon>Laurasiatheria</taxon>
        <taxon>Carnivora</taxon>
        <taxon>Caniformia</taxon>
        <taxon>Pinnipedia</taxon>
        <taxon>Odobenidae</taxon>
        <taxon>Odobenus</taxon>
    </lineage>
</organism>
<evidence type="ECO:0000256" key="9">
    <source>
        <dbReference type="SAM" id="MobiDB-lite"/>
    </source>
</evidence>
<evidence type="ECO:0000256" key="2">
    <source>
        <dbReference type="ARBA" id="ARBA00010484"/>
    </source>
</evidence>
<evidence type="ECO:0000256" key="6">
    <source>
        <dbReference type="ARBA" id="ARBA00023136"/>
    </source>
</evidence>
<comment type="function">
    <text evidence="8">Metal transporter.</text>
</comment>
<evidence type="ECO:0000256" key="7">
    <source>
        <dbReference type="PROSITE-ProRule" id="PRU01193"/>
    </source>
</evidence>
<dbReference type="InterPro" id="IPR046342">
    <property type="entry name" value="CBS_dom_sf"/>
</dbReference>
<dbReference type="AlphaFoldDB" id="A0A2U3VXI2"/>
<dbReference type="PROSITE" id="PS51846">
    <property type="entry name" value="CNNM"/>
    <property type="match status" value="1"/>
</dbReference>
<dbReference type="RefSeq" id="XP_004400208.1">
    <property type="nucleotide sequence ID" value="XM_004400151.1"/>
</dbReference>
<evidence type="ECO:0000256" key="5">
    <source>
        <dbReference type="ARBA" id="ARBA00023122"/>
    </source>
</evidence>
<keyword evidence="3 7" id="KW-0812">Transmembrane</keyword>
<evidence type="ECO:0000259" key="11">
    <source>
        <dbReference type="PROSITE" id="PS51846"/>
    </source>
</evidence>
<dbReference type="Proteomes" id="UP000245340">
    <property type="component" value="Unplaced"/>
</dbReference>
<dbReference type="SUPFAM" id="SSF54631">
    <property type="entry name" value="CBS-domain pair"/>
    <property type="match status" value="1"/>
</dbReference>
<feature type="domain" description="CNNM transmembrane" evidence="11">
    <location>
        <begin position="138"/>
        <end position="316"/>
    </location>
</feature>
<dbReference type="InterPro" id="IPR044751">
    <property type="entry name" value="Ion_transp-like_CBS"/>
</dbReference>
<evidence type="ECO:0000256" key="8">
    <source>
        <dbReference type="RuleBase" id="RU369091"/>
    </source>
</evidence>
<comment type="subcellular location">
    <subcellularLocation>
        <location evidence="8">Cell membrane</location>
        <topology evidence="8">Multi-pass membrane protein</topology>
    </subcellularLocation>
    <subcellularLocation>
        <location evidence="1">Membrane</location>
        <topology evidence="1">Multi-pass membrane protein</topology>
    </subcellularLocation>
</comment>